<keyword evidence="6" id="KW-0446">Lipid-binding</keyword>
<keyword evidence="3" id="KW-0964">Secreted</keyword>
<evidence type="ECO:0000256" key="7">
    <source>
        <dbReference type="SAM" id="Phobius"/>
    </source>
</evidence>
<evidence type="ECO:0000313" key="10">
    <source>
        <dbReference type="WBParaSite" id="TCONS_00009536.p1"/>
    </source>
</evidence>
<evidence type="ECO:0000313" key="8">
    <source>
        <dbReference type="Proteomes" id="UP000035681"/>
    </source>
</evidence>
<evidence type="ECO:0000256" key="1">
    <source>
        <dbReference type="ARBA" id="ARBA00004613"/>
    </source>
</evidence>
<keyword evidence="7" id="KW-0472">Membrane</keyword>
<dbReference type="GO" id="GO:0008289">
    <property type="term" value="F:lipid binding"/>
    <property type="evidence" value="ECO:0007669"/>
    <property type="project" value="UniProtKB-KW"/>
</dbReference>
<dbReference type="WBParaSite" id="TCONS_00009536.p1">
    <property type="protein sequence ID" value="TCONS_00009536.p1"/>
    <property type="gene ID" value="XLOC_007333"/>
</dbReference>
<keyword evidence="7" id="KW-1133">Transmembrane helix</keyword>
<proteinExistence type="inferred from homology"/>
<dbReference type="Proteomes" id="UP000035681">
    <property type="component" value="Unplaced"/>
</dbReference>
<accession>A0A0K0EDK5</accession>
<evidence type="ECO:0000256" key="6">
    <source>
        <dbReference type="ARBA" id="ARBA00023121"/>
    </source>
</evidence>
<dbReference type="Pfam" id="PF05823">
    <property type="entry name" value="Gp-FAR-1"/>
    <property type="match status" value="1"/>
</dbReference>
<dbReference type="Gene3D" id="1.20.120.1100">
    <property type="match status" value="1"/>
</dbReference>
<name>A0A0K0EDK5_STRER</name>
<organism evidence="9">
    <name type="scientific">Strongyloides stercoralis</name>
    <name type="common">Threadworm</name>
    <dbReference type="NCBI Taxonomy" id="6248"/>
    <lineage>
        <taxon>Eukaryota</taxon>
        <taxon>Metazoa</taxon>
        <taxon>Ecdysozoa</taxon>
        <taxon>Nematoda</taxon>
        <taxon>Chromadorea</taxon>
        <taxon>Rhabditida</taxon>
        <taxon>Tylenchina</taxon>
        <taxon>Panagrolaimomorpha</taxon>
        <taxon>Strongyloidoidea</taxon>
        <taxon>Strongyloididae</taxon>
        <taxon>Strongyloides</taxon>
    </lineage>
</organism>
<keyword evidence="7" id="KW-0812">Transmembrane</keyword>
<protein>
    <submittedName>
        <fullName evidence="10">Fatty-acid and retinol-binding protein 1</fullName>
    </submittedName>
</protein>
<comment type="similarity">
    <text evidence="2">Belongs to the fatty-acid and retinol-binding protein (FARBP) family.</text>
</comment>
<feature type="transmembrane region" description="Helical" evidence="7">
    <location>
        <begin position="7"/>
        <end position="27"/>
    </location>
</feature>
<evidence type="ECO:0000313" key="9">
    <source>
        <dbReference type="WBParaSite" id="SSTP_0000756700.1"/>
    </source>
</evidence>
<reference evidence="9" key="1">
    <citation type="submission" date="2015-08" db="UniProtKB">
        <authorList>
            <consortium name="WormBaseParasite"/>
        </authorList>
    </citation>
    <scope>IDENTIFICATION</scope>
</reference>
<evidence type="ECO:0000256" key="3">
    <source>
        <dbReference type="ARBA" id="ARBA00022525"/>
    </source>
</evidence>
<keyword evidence="4" id="KW-0732">Signal</keyword>
<dbReference type="WBParaSite" id="SSTP_0000756700.1">
    <property type="protein sequence ID" value="SSTP_0000756700.1"/>
    <property type="gene ID" value="SSTP_0000756700"/>
</dbReference>
<evidence type="ECO:0000256" key="2">
    <source>
        <dbReference type="ARBA" id="ARBA00006648"/>
    </source>
</evidence>
<dbReference type="AlphaFoldDB" id="A0A0K0EDK5"/>
<dbReference type="GO" id="GO:0005576">
    <property type="term" value="C:extracellular region"/>
    <property type="evidence" value="ECO:0007669"/>
    <property type="project" value="UniProtKB-SubCell"/>
</dbReference>
<sequence length="210" mass="24855">MLIHRKYFYIIFLIIIIISVILALAVYDINVNEELDEKIKEELTWYTPKELVQFDSSLNKTETIILNEFSEGLYKNDSKKHENDILKENSPTLYNKLINLFNTLEKKRENLSEEGKNFYISMCKEGHFLAKNKNKISSYKLIIKYLYILTTSFDKLSENTKDELTLSFPTIKALTETNSYGMEFNKLLKNDKFLYSIMRILKVLQLLILY</sequence>
<evidence type="ECO:0000256" key="5">
    <source>
        <dbReference type="ARBA" id="ARBA00023054"/>
    </source>
</evidence>
<keyword evidence="8" id="KW-1185">Reference proteome</keyword>
<dbReference type="InterPro" id="IPR008632">
    <property type="entry name" value="Gp-FAR-1"/>
</dbReference>
<keyword evidence="5" id="KW-0175">Coiled coil</keyword>
<evidence type="ECO:0000256" key="4">
    <source>
        <dbReference type="ARBA" id="ARBA00022729"/>
    </source>
</evidence>
<comment type="subcellular location">
    <subcellularLocation>
        <location evidence="1">Secreted</location>
    </subcellularLocation>
</comment>